<dbReference type="EMBL" id="LBVV01000010">
    <property type="protein sequence ID" value="KKQ94461.1"/>
    <property type="molecule type" value="Genomic_DNA"/>
</dbReference>
<comment type="caution">
    <text evidence="2">The sequence shown here is derived from an EMBL/GenBank/DDBJ whole genome shotgun (WGS) entry which is preliminary data.</text>
</comment>
<evidence type="ECO:0000313" key="2">
    <source>
        <dbReference type="EMBL" id="KKQ94461.1"/>
    </source>
</evidence>
<evidence type="ECO:0000259" key="1">
    <source>
        <dbReference type="Pfam" id="PF16363"/>
    </source>
</evidence>
<dbReference type="SUPFAM" id="SSF51735">
    <property type="entry name" value="NAD(P)-binding Rossmann-fold domains"/>
    <property type="match status" value="1"/>
</dbReference>
<gene>
    <name evidence="2" type="ORF">UT18_C0010G0033</name>
</gene>
<dbReference type="Gene3D" id="3.40.50.720">
    <property type="entry name" value="NAD(P)-binding Rossmann-like Domain"/>
    <property type="match status" value="1"/>
</dbReference>
<sequence>MRYLLVGSNGFIGKNVAKLLREGNEEVFLADRGNTDSENNVFVDLFDKESIKRVILKVKPDVVLNLAGSVENTEKALGINPVFTRNLLDVILGLKNMPIKKIIITGSAGEYGEVAGVGPVNEDTPLSGQSYYAKSKIMETSIAKDYKEKYNLPINIVRIFNPVGAGMHPRFLIPSILRQIEAVNRDEKNYIEISRLDSARDYINIRDIARAIILIAQKKKTKYCVYNLGSGVATSNGELIRQSLQLESSKKNIEVRQTSENSENRVADQADMFRLKSEFSWNPEISLEETIKEIISDQAKQTQN</sequence>
<dbReference type="PANTHER" id="PTHR43000">
    <property type="entry name" value="DTDP-D-GLUCOSE 4,6-DEHYDRATASE-RELATED"/>
    <property type="match status" value="1"/>
</dbReference>
<evidence type="ECO:0000313" key="3">
    <source>
        <dbReference type="Proteomes" id="UP000034207"/>
    </source>
</evidence>
<name>A0A0G0PYG2_UNCC2</name>
<dbReference type="InterPro" id="IPR036291">
    <property type="entry name" value="NAD(P)-bd_dom_sf"/>
</dbReference>
<dbReference type="Gene3D" id="3.90.25.10">
    <property type="entry name" value="UDP-galactose 4-epimerase, domain 1"/>
    <property type="match status" value="1"/>
</dbReference>
<organism evidence="2 3">
    <name type="scientific">candidate division CPR2 bacterium GW2011_GWC2_39_10</name>
    <dbReference type="NCBI Taxonomy" id="1618345"/>
    <lineage>
        <taxon>Bacteria</taxon>
        <taxon>Bacteria division CPR2</taxon>
    </lineage>
</organism>
<dbReference type="Proteomes" id="UP000034207">
    <property type="component" value="Unassembled WGS sequence"/>
</dbReference>
<dbReference type="Pfam" id="PF16363">
    <property type="entry name" value="GDP_Man_Dehyd"/>
    <property type="match status" value="1"/>
</dbReference>
<dbReference type="AlphaFoldDB" id="A0A0G0PYG2"/>
<proteinExistence type="predicted"/>
<dbReference type="STRING" id="1618345.UT18_C0010G0033"/>
<feature type="domain" description="NAD(P)-binding" evidence="1">
    <location>
        <begin position="4"/>
        <end position="293"/>
    </location>
</feature>
<accession>A0A0G0PYG2</accession>
<reference evidence="2 3" key="1">
    <citation type="journal article" date="2015" name="Nature">
        <title>rRNA introns, odd ribosomes, and small enigmatic genomes across a large radiation of phyla.</title>
        <authorList>
            <person name="Brown C.T."/>
            <person name="Hug L.A."/>
            <person name="Thomas B.C."/>
            <person name="Sharon I."/>
            <person name="Castelle C.J."/>
            <person name="Singh A."/>
            <person name="Wilkins M.J."/>
            <person name="Williams K.H."/>
            <person name="Banfield J.F."/>
        </authorList>
    </citation>
    <scope>NUCLEOTIDE SEQUENCE [LARGE SCALE GENOMIC DNA]</scope>
</reference>
<dbReference type="InterPro" id="IPR016040">
    <property type="entry name" value="NAD(P)-bd_dom"/>
</dbReference>
<protein>
    <submittedName>
        <fullName evidence="2">GDP-mannose 4,6-dehydratase</fullName>
    </submittedName>
</protein>